<protein>
    <submittedName>
        <fullName evidence="1">Kelch repeat protein</fullName>
    </submittedName>
</protein>
<evidence type="ECO:0000313" key="1">
    <source>
        <dbReference type="EMBL" id="RCN31979.1"/>
    </source>
</evidence>
<accession>A0A368FLV1</accession>
<dbReference type="EMBL" id="JOJR01001183">
    <property type="protein sequence ID" value="RCN31979.1"/>
    <property type="molecule type" value="Genomic_DNA"/>
</dbReference>
<dbReference type="Proteomes" id="UP000252519">
    <property type="component" value="Unassembled WGS sequence"/>
</dbReference>
<reference evidence="1 2" key="1">
    <citation type="submission" date="2014-10" db="EMBL/GenBank/DDBJ databases">
        <title>Draft genome of the hookworm Ancylostoma caninum.</title>
        <authorList>
            <person name="Mitreva M."/>
        </authorList>
    </citation>
    <scope>NUCLEOTIDE SEQUENCE [LARGE SCALE GENOMIC DNA]</scope>
    <source>
        <strain evidence="1 2">Baltimore</strain>
    </source>
</reference>
<proteinExistence type="predicted"/>
<gene>
    <name evidence="1" type="ORF">ANCCAN_22220</name>
</gene>
<name>A0A368FLV1_ANCCA</name>
<sequence>MEMMSTNKAYSAVTFFKEKIYAFGRNGYRDCLDCFDLKEMTWTTVASIDCRYNGGQLESDLFCTRPIEKK</sequence>
<dbReference type="InterPro" id="IPR015915">
    <property type="entry name" value="Kelch-typ_b-propeller"/>
</dbReference>
<dbReference type="AlphaFoldDB" id="A0A368FLV1"/>
<comment type="caution">
    <text evidence="1">The sequence shown here is derived from an EMBL/GenBank/DDBJ whole genome shotgun (WGS) entry which is preliminary data.</text>
</comment>
<dbReference type="SUPFAM" id="SSF117281">
    <property type="entry name" value="Kelch motif"/>
    <property type="match status" value="1"/>
</dbReference>
<keyword evidence="2" id="KW-1185">Reference proteome</keyword>
<dbReference type="Gene3D" id="2.120.10.80">
    <property type="entry name" value="Kelch-type beta propeller"/>
    <property type="match status" value="1"/>
</dbReference>
<organism evidence="1 2">
    <name type="scientific">Ancylostoma caninum</name>
    <name type="common">Dog hookworm</name>
    <dbReference type="NCBI Taxonomy" id="29170"/>
    <lineage>
        <taxon>Eukaryota</taxon>
        <taxon>Metazoa</taxon>
        <taxon>Ecdysozoa</taxon>
        <taxon>Nematoda</taxon>
        <taxon>Chromadorea</taxon>
        <taxon>Rhabditida</taxon>
        <taxon>Rhabditina</taxon>
        <taxon>Rhabditomorpha</taxon>
        <taxon>Strongyloidea</taxon>
        <taxon>Ancylostomatidae</taxon>
        <taxon>Ancylostomatinae</taxon>
        <taxon>Ancylostoma</taxon>
    </lineage>
</organism>
<evidence type="ECO:0000313" key="2">
    <source>
        <dbReference type="Proteomes" id="UP000252519"/>
    </source>
</evidence>